<evidence type="ECO:0000313" key="2">
    <source>
        <dbReference type="Proteomes" id="UP000837857"/>
    </source>
</evidence>
<sequence length="68" mass="8150">MNNTMYAIQMQSEPFERRSYPNFFIFIILAVVLVKANCKLSDNASPQDGRLLFVRKWHRSRTRWCKPQ</sequence>
<evidence type="ECO:0000313" key="1">
    <source>
        <dbReference type="EMBL" id="CAH2074540.1"/>
    </source>
</evidence>
<reference evidence="1" key="1">
    <citation type="submission" date="2022-03" db="EMBL/GenBank/DDBJ databases">
        <authorList>
            <person name="Martin H S."/>
        </authorList>
    </citation>
    <scope>NUCLEOTIDE SEQUENCE</scope>
</reference>
<dbReference type="EMBL" id="OW152819">
    <property type="protein sequence ID" value="CAH2074540.1"/>
    <property type="molecule type" value="Genomic_DNA"/>
</dbReference>
<dbReference type="Proteomes" id="UP000837857">
    <property type="component" value="Chromosome 7"/>
</dbReference>
<proteinExistence type="predicted"/>
<accession>A0ABN8J5H7</accession>
<name>A0ABN8J5H7_9NEOP</name>
<gene>
    <name evidence="1" type="ORF">IPOD504_LOCUS16125</name>
</gene>
<protein>
    <submittedName>
        <fullName evidence="1">Uncharacterized protein</fullName>
    </submittedName>
</protein>
<feature type="non-terminal residue" evidence="1">
    <location>
        <position position="1"/>
    </location>
</feature>
<keyword evidence="2" id="KW-1185">Reference proteome</keyword>
<organism evidence="1 2">
    <name type="scientific">Iphiclides podalirius</name>
    <name type="common">scarce swallowtail</name>
    <dbReference type="NCBI Taxonomy" id="110791"/>
    <lineage>
        <taxon>Eukaryota</taxon>
        <taxon>Metazoa</taxon>
        <taxon>Ecdysozoa</taxon>
        <taxon>Arthropoda</taxon>
        <taxon>Hexapoda</taxon>
        <taxon>Insecta</taxon>
        <taxon>Pterygota</taxon>
        <taxon>Neoptera</taxon>
        <taxon>Endopterygota</taxon>
        <taxon>Lepidoptera</taxon>
        <taxon>Glossata</taxon>
        <taxon>Ditrysia</taxon>
        <taxon>Papilionoidea</taxon>
        <taxon>Papilionidae</taxon>
        <taxon>Papilioninae</taxon>
        <taxon>Iphiclides</taxon>
    </lineage>
</organism>